<evidence type="ECO:0000313" key="2">
    <source>
        <dbReference type="Proteomes" id="UP000001916"/>
    </source>
</evidence>
<keyword evidence="2" id="KW-1185">Reference proteome</keyword>
<reference evidence="1 2" key="1">
    <citation type="journal article" date="2010" name="Stand. Genomic Sci.">
        <title>Complete genome sequence of Meiothermus silvanus type strain (VI-R2).</title>
        <authorList>
            <person name="Sikorski J."/>
            <person name="Tindall B.J."/>
            <person name="Lowry S."/>
            <person name="Lucas S."/>
            <person name="Nolan M."/>
            <person name="Copeland A."/>
            <person name="Glavina Del Rio T."/>
            <person name="Tice H."/>
            <person name="Cheng J.F."/>
            <person name="Han C."/>
            <person name="Pitluck S."/>
            <person name="Liolios K."/>
            <person name="Ivanova N."/>
            <person name="Mavromatis K."/>
            <person name="Mikhailova N."/>
            <person name="Pati A."/>
            <person name="Goodwin L."/>
            <person name="Chen A."/>
            <person name="Palaniappan K."/>
            <person name="Land M."/>
            <person name="Hauser L."/>
            <person name="Chang Y.J."/>
            <person name="Jeffries C.D."/>
            <person name="Rohde M."/>
            <person name="Goker M."/>
            <person name="Woyke T."/>
            <person name="Bristow J."/>
            <person name="Eisen J.A."/>
            <person name="Markowitz V."/>
            <person name="Hugenholtz P."/>
            <person name="Kyrpides N.C."/>
            <person name="Klenk H.P."/>
            <person name="Lapidus A."/>
        </authorList>
    </citation>
    <scope>NUCLEOTIDE SEQUENCE [LARGE SCALE GENOMIC DNA]</scope>
    <source>
        <strain evidence="2">ATCC 700542 / DSM 9946 / VI-R2</strain>
        <plasmid evidence="2">Plasmid pMESIL01</plasmid>
    </source>
</reference>
<dbReference type="KEGG" id="msv:Mesil_3483"/>
<geneLocation type="plasmid" evidence="1 2">
    <name>pMESIL01</name>
</geneLocation>
<sequence length="285" mass="31206">MFICGASESVGTGTMAPMSGSISRDRGSVLPPGWQTRLPERRRFQEFAVLEPGGRGRNGPVLVGRLGKERWVLKSSDLAGAANEIIASVVGRSLGLLVPPAMAVDKGGDLWAASMHVFGLQHHPRVGFNDRNPFRFGPDGPADIPNYWPQVALGKLLGDHDRKGGNWGIDQYGQRWDFDFSLSENAHLFIGPDAPDWNHYRREFFREGIEGMQARGISPSALEGFLIPYRALAQSDPEKLYGWTSEVGDLGGLFMGQRPLGPALIEAARANRQAMREALEDLGLD</sequence>
<gene>
    <name evidence="1" type="ORF">Mesil_3483</name>
</gene>
<dbReference type="EMBL" id="CP002043">
    <property type="protein sequence ID" value="ADH65287.1"/>
    <property type="molecule type" value="Genomic_DNA"/>
</dbReference>
<accession>D7BJD1</accession>
<protein>
    <submittedName>
        <fullName evidence="1">Uncharacterized protein</fullName>
    </submittedName>
</protein>
<dbReference type="HOGENOM" id="CLU_975941_0_0_0"/>
<keyword evidence="1" id="KW-0614">Plasmid</keyword>
<name>D7BJD1_ALLS1</name>
<organism evidence="1 2">
    <name type="scientific">Allomeiothermus silvanus (strain ATCC 700542 / DSM 9946 / NBRC 106475 / NCIMB 13440 / VI-R2)</name>
    <name type="common">Thermus silvanus</name>
    <dbReference type="NCBI Taxonomy" id="526227"/>
    <lineage>
        <taxon>Bacteria</taxon>
        <taxon>Thermotogati</taxon>
        <taxon>Deinococcota</taxon>
        <taxon>Deinococci</taxon>
        <taxon>Thermales</taxon>
        <taxon>Thermaceae</taxon>
        <taxon>Allomeiothermus</taxon>
    </lineage>
</organism>
<evidence type="ECO:0000313" key="1">
    <source>
        <dbReference type="EMBL" id="ADH65287.1"/>
    </source>
</evidence>
<dbReference type="AlphaFoldDB" id="D7BJD1"/>
<dbReference type="Proteomes" id="UP000001916">
    <property type="component" value="Plasmid pMESIL01"/>
</dbReference>
<proteinExistence type="predicted"/>